<dbReference type="PANTHER" id="PTHR21621">
    <property type="entry name" value="RIBOSOMAL PROTEIN S6 MODIFICATION PROTEIN"/>
    <property type="match status" value="1"/>
</dbReference>
<proteinExistence type="predicted"/>
<dbReference type="NCBIfam" id="TIGR04184">
    <property type="entry name" value="ATPgraspMvdD"/>
    <property type="match status" value="1"/>
</dbReference>
<dbReference type="GO" id="GO:0009432">
    <property type="term" value="P:SOS response"/>
    <property type="evidence" value="ECO:0007669"/>
    <property type="project" value="TreeGrafter"/>
</dbReference>
<reference evidence="2" key="1">
    <citation type="submission" date="2020-10" db="EMBL/GenBank/DDBJ databases">
        <authorList>
            <person name="Castelo-Branco R."/>
            <person name="Eusebio N."/>
            <person name="Adriana R."/>
            <person name="Vieira A."/>
            <person name="Brugerolle De Fraissinette N."/>
            <person name="Rezende De Castro R."/>
            <person name="Schneider M.P."/>
            <person name="Vasconcelos V."/>
            <person name="Leao P.N."/>
        </authorList>
    </citation>
    <scope>NUCLEOTIDE SEQUENCE</scope>
    <source>
        <strain evidence="2">LEGE 06105</strain>
    </source>
</reference>
<dbReference type="RefSeq" id="WP_193919814.1">
    <property type="nucleotide sequence ID" value="NZ_JADEWL010000027.1"/>
</dbReference>
<dbReference type="Gene3D" id="3.30.470.20">
    <property type="entry name" value="ATP-grasp fold, B domain"/>
    <property type="match status" value="1"/>
</dbReference>
<dbReference type="GO" id="GO:0018169">
    <property type="term" value="F:ribosomal S6-glutamic acid ligase activity"/>
    <property type="evidence" value="ECO:0007669"/>
    <property type="project" value="TreeGrafter"/>
</dbReference>
<dbReference type="GO" id="GO:0005737">
    <property type="term" value="C:cytoplasm"/>
    <property type="evidence" value="ECO:0007669"/>
    <property type="project" value="TreeGrafter"/>
</dbReference>
<dbReference type="PANTHER" id="PTHR21621:SF0">
    <property type="entry name" value="BETA-CITRYLGLUTAMATE SYNTHASE B-RELATED"/>
    <property type="match status" value="1"/>
</dbReference>
<evidence type="ECO:0000313" key="2">
    <source>
        <dbReference type="EMBL" id="MBE9213171.1"/>
    </source>
</evidence>
<protein>
    <submittedName>
        <fullName evidence="2">MvdD family ATP-grasp ribosomal peptide maturase</fullName>
    </submittedName>
</protein>
<sequence length="346" mass="38910">MTVLIITHSQDNESIPLVIKAIESQGGKTFRFDTDKFPTEIKLDICDHNSECEQVILTSDNKQLDFNQVSAVWYRRIAIGARIPKTLDKQLRQASIGECRATIQGAIASIRAFHLDRVSNIRLAENKQLQLQVAREVGLETPRTLTTNNPQAVKKFAQDCVGGIVAKMLSSFAIYDQKGQENVVFTNSVSSEDLENLDGLNLCPMTFQEKVPKALELRTTIVGKQVFTAAVDSQILHHARYDWRREGIALLNAWEAYKLPEDVEKKLLQLMNYFGLHYGAIDIIFTPDNRHVFLEVNPVGEFFWLEKNPGLPISNAIAQTLLSLGRHQDSLITSSTFQNHTDNTTG</sequence>
<dbReference type="Proteomes" id="UP000620559">
    <property type="component" value="Unassembled WGS sequence"/>
</dbReference>
<comment type="caution">
    <text evidence="2">The sequence shown here is derived from an EMBL/GenBank/DDBJ whole genome shotgun (WGS) entry which is preliminary data.</text>
</comment>
<evidence type="ECO:0000313" key="3">
    <source>
        <dbReference type="Proteomes" id="UP000620559"/>
    </source>
</evidence>
<keyword evidence="3" id="KW-1185">Reference proteome</keyword>
<gene>
    <name evidence="2" type="ORF">IQ247_10885</name>
</gene>
<dbReference type="AlphaFoldDB" id="A0A8J7EZP0"/>
<dbReference type="InterPro" id="IPR026439">
    <property type="entry name" value="ATP_grasp_rbs_pep_matu_MvdD"/>
</dbReference>
<dbReference type="EMBL" id="JADEWL010000027">
    <property type="protein sequence ID" value="MBE9213171.1"/>
    <property type="molecule type" value="Genomic_DNA"/>
</dbReference>
<dbReference type="Pfam" id="PF21068">
    <property type="entry name" value="ATPgraspMvdD"/>
    <property type="match status" value="1"/>
</dbReference>
<organism evidence="2 3">
    <name type="scientific">Plectonema cf. radiosum LEGE 06105</name>
    <dbReference type="NCBI Taxonomy" id="945769"/>
    <lineage>
        <taxon>Bacteria</taxon>
        <taxon>Bacillati</taxon>
        <taxon>Cyanobacteriota</taxon>
        <taxon>Cyanophyceae</taxon>
        <taxon>Oscillatoriophycideae</taxon>
        <taxon>Oscillatoriales</taxon>
        <taxon>Microcoleaceae</taxon>
        <taxon>Plectonema</taxon>
    </lineage>
</organism>
<name>A0A8J7EZP0_9CYAN</name>
<accession>A0A8J7EZP0</accession>
<evidence type="ECO:0000259" key="1">
    <source>
        <dbReference type="Pfam" id="PF21068"/>
    </source>
</evidence>
<feature type="domain" description="MvdD-like pre-ATP grasp" evidence="1">
    <location>
        <begin position="2"/>
        <end position="122"/>
    </location>
</feature>
<dbReference type="SUPFAM" id="SSF56059">
    <property type="entry name" value="Glutathione synthetase ATP-binding domain-like"/>
    <property type="match status" value="1"/>
</dbReference>
<dbReference type="InterPro" id="IPR048936">
    <property type="entry name" value="MvdD-like_ATPgrasp"/>
</dbReference>